<name>A0A841JYY0_9BACT</name>
<evidence type="ECO:0000313" key="4">
    <source>
        <dbReference type="EMBL" id="MBB6143638.1"/>
    </source>
</evidence>
<feature type="transmembrane region" description="Helical" evidence="3">
    <location>
        <begin position="15"/>
        <end position="35"/>
    </location>
</feature>
<dbReference type="InterPro" id="IPR036523">
    <property type="entry name" value="SurE-like_sf"/>
</dbReference>
<keyword evidence="5" id="KW-1185">Reference proteome</keyword>
<comment type="caution">
    <text evidence="4">The sequence shown here is derived from an EMBL/GenBank/DDBJ whole genome shotgun (WGS) entry which is preliminary data.</text>
</comment>
<dbReference type="EC" id="3.1.3.5" evidence="2"/>
<dbReference type="Proteomes" id="UP000538666">
    <property type="component" value="Unassembled WGS sequence"/>
</dbReference>
<keyword evidence="3" id="KW-0472">Membrane</keyword>
<protein>
    <recommendedName>
        <fullName evidence="2">5'-nucleotidase</fullName>
        <ecNumber evidence="2">3.1.3.5</ecNumber>
    </recommendedName>
</protein>
<dbReference type="AlphaFoldDB" id="A0A841JYY0"/>
<evidence type="ECO:0000256" key="1">
    <source>
        <dbReference type="ARBA" id="ARBA00000815"/>
    </source>
</evidence>
<evidence type="ECO:0000256" key="2">
    <source>
        <dbReference type="ARBA" id="ARBA00012643"/>
    </source>
</evidence>
<accession>A0A841JYY0</accession>
<sequence length="58" mass="6007">MLPGINSLSNLRAKMVFSGIVGAVVAGVPTAFRLIALSKVYPHEAVAATCFFLTIAAT</sequence>
<dbReference type="GO" id="GO:0008253">
    <property type="term" value="F:5'-nucleotidase activity"/>
    <property type="evidence" value="ECO:0007669"/>
    <property type="project" value="UniProtKB-EC"/>
</dbReference>
<comment type="catalytic activity">
    <reaction evidence="1">
        <text>a ribonucleoside 5'-phosphate + H2O = a ribonucleoside + phosphate</text>
        <dbReference type="Rhea" id="RHEA:12484"/>
        <dbReference type="ChEBI" id="CHEBI:15377"/>
        <dbReference type="ChEBI" id="CHEBI:18254"/>
        <dbReference type="ChEBI" id="CHEBI:43474"/>
        <dbReference type="ChEBI" id="CHEBI:58043"/>
        <dbReference type="EC" id="3.1.3.5"/>
    </reaction>
</comment>
<evidence type="ECO:0000256" key="3">
    <source>
        <dbReference type="SAM" id="Phobius"/>
    </source>
</evidence>
<dbReference type="SUPFAM" id="SSF64167">
    <property type="entry name" value="SurE-like"/>
    <property type="match status" value="1"/>
</dbReference>
<keyword evidence="3" id="KW-1133">Transmembrane helix</keyword>
<gene>
    <name evidence="4" type="ORF">HNQ77_001587</name>
</gene>
<organism evidence="4 5">
    <name type="scientific">Silvibacterium bohemicum</name>
    <dbReference type="NCBI Taxonomy" id="1577686"/>
    <lineage>
        <taxon>Bacteria</taxon>
        <taxon>Pseudomonadati</taxon>
        <taxon>Acidobacteriota</taxon>
        <taxon>Terriglobia</taxon>
        <taxon>Terriglobales</taxon>
        <taxon>Acidobacteriaceae</taxon>
        <taxon>Silvibacterium</taxon>
    </lineage>
</organism>
<keyword evidence="3" id="KW-0812">Transmembrane</keyword>
<evidence type="ECO:0000313" key="5">
    <source>
        <dbReference type="Proteomes" id="UP000538666"/>
    </source>
</evidence>
<reference evidence="4 5" key="1">
    <citation type="submission" date="2020-08" db="EMBL/GenBank/DDBJ databases">
        <title>Genomic Encyclopedia of Type Strains, Phase IV (KMG-IV): sequencing the most valuable type-strain genomes for metagenomic binning, comparative biology and taxonomic classification.</title>
        <authorList>
            <person name="Goeker M."/>
        </authorList>
    </citation>
    <scope>NUCLEOTIDE SEQUENCE [LARGE SCALE GENOMIC DNA]</scope>
    <source>
        <strain evidence="4 5">DSM 103733</strain>
    </source>
</reference>
<dbReference type="EMBL" id="JACHEK010000003">
    <property type="protein sequence ID" value="MBB6143638.1"/>
    <property type="molecule type" value="Genomic_DNA"/>
</dbReference>
<proteinExistence type="predicted"/>